<comment type="caution">
    <text evidence="4">The sequence shown here is derived from an EMBL/GenBank/DDBJ whole genome shotgun (WGS) entry which is preliminary data.</text>
</comment>
<dbReference type="Proteomes" id="UP001197492">
    <property type="component" value="Unassembled WGS sequence"/>
</dbReference>
<dbReference type="EMBL" id="JAHOEF010000005">
    <property type="protein sequence ID" value="MBV3381907.1"/>
    <property type="molecule type" value="Genomic_DNA"/>
</dbReference>
<evidence type="ECO:0000313" key="5">
    <source>
        <dbReference type="EMBL" id="MBV3391932.1"/>
    </source>
</evidence>
<dbReference type="CDD" id="cd04730">
    <property type="entry name" value="NPD_like"/>
    <property type="match status" value="1"/>
</dbReference>
<accession>A0AAW4MRT2</accession>
<dbReference type="EMBL" id="JAHOEL010000005">
    <property type="protein sequence ID" value="MBV3391932.1"/>
    <property type="molecule type" value="Genomic_DNA"/>
</dbReference>
<name>A0AAW4MRT2_9FIRM</name>
<sequence>MKIGSHSLSLPLIQGGMGVGVSLSSLAGNVAKKGAMGVISTAQIGFKKPSFLKDTKKANLEAIDEEIKRAKEISNNNGMVAVNVMVALSDYEQHVKQAVKSGVDAIISGAGLPLKLPEYVDEKTAIAPIVSSGKAARLILNKWKRQYNRTADFIVIEGYKAGGHLGFKKEELLENTCASLKDILKDVKEVVKSFEELFNHSIPVFVAGGIYTNEDIKEMLEAGADGVQMGTRFIGTYECDASMEYKNYFINGKKEDIKIVQSPVGMPGRAFMTPFMEKTHPIKRCFRCIASCDMKSIPYCITQALINAVNGDCENGLVFTGTNGYRIDKLVHVSDLIDELMEGIV</sequence>
<organism evidence="4 6">
    <name type="scientific">Catenibacterium mitsuokai</name>
    <dbReference type="NCBI Taxonomy" id="100886"/>
    <lineage>
        <taxon>Bacteria</taxon>
        <taxon>Bacillati</taxon>
        <taxon>Bacillota</taxon>
        <taxon>Erysipelotrichia</taxon>
        <taxon>Erysipelotrichales</taxon>
        <taxon>Coprobacillaceae</taxon>
        <taxon>Catenibacterium</taxon>
    </lineage>
</organism>
<dbReference type="Pfam" id="PF03060">
    <property type="entry name" value="NMO"/>
    <property type="match status" value="1"/>
</dbReference>
<dbReference type="InterPro" id="IPR004136">
    <property type="entry name" value="NMO"/>
</dbReference>
<dbReference type="GO" id="GO:0018580">
    <property type="term" value="F:nitronate monooxygenase activity"/>
    <property type="evidence" value="ECO:0007669"/>
    <property type="project" value="InterPro"/>
</dbReference>
<dbReference type="RefSeq" id="WP_217746982.1">
    <property type="nucleotide sequence ID" value="NZ_JAHOEB010000005.1"/>
</dbReference>
<keyword evidence="7" id="KW-1185">Reference proteome</keyword>
<dbReference type="PANTHER" id="PTHR32332:SF18">
    <property type="entry name" value="2-NITROPROPANE DIOXYGENASE"/>
    <property type="match status" value="1"/>
</dbReference>
<reference evidence="4 7" key="1">
    <citation type="submission" date="2021-06" db="EMBL/GenBank/DDBJ databases">
        <title>Collection of gut derived symbiotic bacterial strains cultured from healthy donors.</title>
        <authorList>
            <person name="Lin H."/>
            <person name="Littmann E."/>
            <person name="Pamer E.G."/>
        </authorList>
    </citation>
    <scope>NUCLEOTIDE SEQUENCE</scope>
    <source>
        <strain evidence="5 7">MSK.21.70</strain>
        <strain evidence="4">MSK.21.82</strain>
    </source>
</reference>
<gene>
    <name evidence="4" type="ORF">KSV97_01440</name>
    <name evidence="5" type="ORF">KSW06_01455</name>
</gene>
<keyword evidence="2" id="KW-0288">FMN</keyword>
<keyword evidence="3" id="KW-0560">Oxidoreductase</keyword>
<dbReference type="AlphaFoldDB" id="A0AAW4MRT2"/>
<protein>
    <submittedName>
        <fullName evidence="4">Nitronate monooxygenase</fullName>
    </submittedName>
</protein>
<evidence type="ECO:0000256" key="2">
    <source>
        <dbReference type="ARBA" id="ARBA00022643"/>
    </source>
</evidence>
<evidence type="ECO:0000256" key="3">
    <source>
        <dbReference type="ARBA" id="ARBA00023002"/>
    </source>
</evidence>
<keyword evidence="4" id="KW-0503">Monooxygenase</keyword>
<proteinExistence type="predicted"/>
<evidence type="ECO:0000313" key="4">
    <source>
        <dbReference type="EMBL" id="MBV3381907.1"/>
    </source>
</evidence>
<dbReference type="PANTHER" id="PTHR32332">
    <property type="entry name" value="2-NITROPROPANE DIOXYGENASE"/>
    <property type="match status" value="1"/>
</dbReference>
<evidence type="ECO:0000256" key="1">
    <source>
        <dbReference type="ARBA" id="ARBA00022630"/>
    </source>
</evidence>
<evidence type="ECO:0000313" key="6">
    <source>
        <dbReference type="Proteomes" id="UP001196408"/>
    </source>
</evidence>
<dbReference type="Proteomes" id="UP001196408">
    <property type="component" value="Unassembled WGS sequence"/>
</dbReference>
<keyword evidence="1" id="KW-0285">Flavoprotein</keyword>
<evidence type="ECO:0000313" key="7">
    <source>
        <dbReference type="Proteomes" id="UP001197492"/>
    </source>
</evidence>